<accession>A0A5R9KXE1</accession>
<dbReference type="GO" id="GO:0005886">
    <property type="term" value="C:plasma membrane"/>
    <property type="evidence" value="ECO:0007669"/>
    <property type="project" value="UniProtKB-SubCell"/>
</dbReference>
<dbReference type="GO" id="GO:0046933">
    <property type="term" value="F:proton-transporting ATP synthase activity, rotational mechanism"/>
    <property type="evidence" value="ECO:0007669"/>
    <property type="project" value="UniProtKB-UniRule"/>
</dbReference>
<dbReference type="GO" id="GO:0042777">
    <property type="term" value="P:proton motive force-driven plasma membrane ATP synthesis"/>
    <property type="evidence" value="ECO:0007669"/>
    <property type="project" value="UniProtKB-UniRule"/>
</dbReference>
<dbReference type="InterPro" id="IPR000131">
    <property type="entry name" value="ATP_synth_F1_gsu"/>
</dbReference>
<keyword evidence="8 11" id="KW-0139">CF(1)</keyword>
<dbReference type="PANTHER" id="PTHR11693:SF22">
    <property type="entry name" value="ATP SYNTHASE SUBUNIT GAMMA, MITOCHONDRIAL"/>
    <property type="match status" value="1"/>
</dbReference>
<comment type="subcellular location">
    <subcellularLocation>
        <location evidence="11">Cell membrane</location>
        <topology evidence="11">Peripheral membrane protein</topology>
    </subcellularLocation>
    <subcellularLocation>
        <location evidence="2">Membrane</location>
        <topology evidence="2">Peripheral membrane protein</topology>
    </subcellularLocation>
    <subcellularLocation>
        <location evidence="10">Thylakoid</location>
    </subcellularLocation>
</comment>
<evidence type="ECO:0000313" key="12">
    <source>
        <dbReference type="EMBL" id="TLV00810.1"/>
    </source>
</evidence>
<dbReference type="PRINTS" id="PR00126">
    <property type="entry name" value="ATPASEGAMMA"/>
</dbReference>
<protein>
    <recommendedName>
        <fullName evidence="11">ATP synthase gamma chain</fullName>
    </recommendedName>
    <alternativeName>
        <fullName evidence="11">ATP synthase F1 sector gamma subunit</fullName>
    </alternativeName>
    <alternativeName>
        <fullName evidence="11">F-ATPase gamma subunit</fullName>
    </alternativeName>
</protein>
<dbReference type="GO" id="GO:0005524">
    <property type="term" value="F:ATP binding"/>
    <property type="evidence" value="ECO:0007669"/>
    <property type="project" value="UniProtKB-UniRule"/>
</dbReference>
<keyword evidence="13" id="KW-1185">Reference proteome</keyword>
<evidence type="ECO:0000313" key="13">
    <source>
        <dbReference type="Proteomes" id="UP000306402"/>
    </source>
</evidence>
<proteinExistence type="inferred from homology"/>
<dbReference type="HAMAP" id="MF_00815">
    <property type="entry name" value="ATP_synth_gamma_bact"/>
    <property type="match status" value="1"/>
</dbReference>
<keyword evidence="4 11" id="KW-0813">Transport</keyword>
<dbReference type="RefSeq" id="WP_138366184.1">
    <property type="nucleotide sequence ID" value="NZ_VCEJ01000004.1"/>
</dbReference>
<evidence type="ECO:0000256" key="2">
    <source>
        <dbReference type="ARBA" id="ARBA00004170"/>
    </source>
</evidence>
<dbReference type="GO" id="GO:0045259">
    <property type="term" value="C:proton-transporting ATP synthase complex"/>
    <property type="evidence" value="ECO:0007669"/>
    <property type="project" value="UniProtKB-KW"/>
</dbReference>
<evidence type="ECO:0000256" key="9">
    <source>
        <dbReference type="ARBA" id="ARBA00023310"/>
    </source>
</evidence>
<dbReference type="AlphaFoldDB" id="A0A5R9KXE1"/>
<evidence type="ECO:0000256" key="4">
    <source>
        <dbReference type="ARBA" id="ARBA00022448"/>
    </source>
</evidence>
<evidence type="ECO:0000256" key="8">
    <source>
        <dbReference type="ARBA" id="ARBA00023196"/>
    </source>
</evidence>
<dbReference type="GO" id="GO:0009579">
    <property type="term" value="C:thylakoid"/>
    <property type="evidence" value="ECO:0007669"/>
    <property type="project" value="UniProtKB-SubCell"/>
</dbReference>
<gene>
    <name evidence="11 12" type="primary">atpG</name>
    <name evidence="12" type="ORF">FEN17_15135</name>
</gene>
<evidence type="ECO:0000256" key="1">
    <source>
        <dbReference type="ARBA" id="ARBA00003456"/>
    </source>
</evidence>
<comment type="caution">
    <text evidence="12">The sequence shown here is derived from an EMBL/GenBank/DDBJ whole genome shotgun (WGS) entry which is preliminary data.</text>
</comment>
<evidence type="ECO:0000256" key="5">
    <source>
        <dbReference type="ARBA" id="ARBA00022781"/>
    </source>
</evidence>
<comment type="subunit">
    <text evidence="11">F-type ATPases have 2 components, CF(1) - the catalytic core - and CF(0) - the membrane proton channel. CF(1) has five subunits: alpha(3), beta(3), gamma(1), delta(1), epsilon(1). CF(0) has three main subunits: a, b and c.</text>
</comment>
<dbReference type="Gene3D" id="3.40.1380.10">
    <property type="match status" value="1"/>
</dbReference>
<sequence length="294" mass="32766">MASLKEVRSRIVSVNSTQQITKAMKMVAAAKLRRAQDGILQMRPYAQKLGEMLSTVSSGAESSADSPLKTARVVNKVLIVVVTSDRGLCGAFNTNIIKATMQLIEEKYAFQARNGNVEIFALGKKGAEAFVRRGFKVNTSYTDIFSRLNFVTVKLAAEEIMKDFSEGRYDAVDLVYNEFKNVATQIIHADRYLPIPSEDKSIKTKKPEVNYIFEPSEEEILAELIPKSLKIKLYRSVLESNASEQGARMTAMDKATENAQELLKDLRLVYNRTRQAAITKEILEIVGGAEALKN</sequence>
<dbReference type="PROSITE" id="PS00153">
    <property type="entry name" value="ATPASE_GAMMA"/>
    <property type="match status" value="1"/>
</dbReference>
<keyword evidence="7 11" id="KW-0472">Membrane</keyword>
<dbReference type="EMBL" id="VCEJ01000004">
    <property type="protein sequence ID" value="TLV00810.1"/>
    <property type="molecule type" value="Genomic_DNA"/>
</dbReference>
<comment type="similarity">
    <text evidence="3 11">Belongs to the ATPase gamma chain family.</text>
</comment>
<dbReference type="NCBIfam" id="TIGR01146">
    <property type="entry name" value="ATPsyn_F1gamma"/>
    <property type="match status" value="1"/>
</dbReference>
<dbReference type="InterPro" id="IPR023632">
    <property type="entry name" value="ATP_synth_F1_gsu_CS"/>
</dbReference>
<dbReference type="SUPFAM" id="SSF52943">
    <property type="entry name" value="ATP synthase (F1-ATPase), gamma subunit"/>
    <property type="match status" value="1"/>
</dbReference>
<keyword evidence="11" id="KW-1003">Cell membrane</keyword>
<dbReference type="PANTHER" id="PTHR11693">
    <property type="entry name" value="ATP SYNTHASE GAMMA CHAIN"/>
    <property type="match status" value="1"/>
</dbReference>
<keyword evidence="5 11" id="KW-0375">Hydrogen ion transport</keyword>
<dbReference type="InterPro" id="IPR035968">
    <property type="entry name" value="ATP_synth_F1_ATPase_gsu"/>
</dbReference>
<reference evidence="12 13" key="1">
    <citation type="submission" date="2019-05" db="EMBL/GenBank/DDBJ databases">
        <authorList>
            <person name="Qu J.-H."/>
        </authorList>
    </citation>
    <scope>NUCLEOTIDE SEQUENCE [LARGE SCALE GENOMIC DNA]</scope>
    <source>
        <strain evidence="12 13">T17</strain>
    </source>
</reference>
<evidence type="ECO:0000256" key="3">
    <source>
        <dbReference type="ARBA" id="ARBA00007681"/>
    </source>
</evidence>
<dbReference type="OrthoDB" id="9812769at2"/>
<dbReference type="Pfam" id="PF00231">
    <property type="entry name" value="ATP-synt"/>
    <property type="match status" value="1"/>
</dbReference>
<comment type="function">
    <text evidence="1 11">Produces ATP from ADP in the presence of a proton gradient across the membrane. The gamma chain is believed to be important in regulating ATPase activity and the flow of protons through the CF(0) complex.</text>
</comment>
<organism evidence="12 13">
    <name type="scientific">Dyadobacter luticola</name>
    <dbReference type="NCBI Taxonomy" id="1979387"/>
    <lineage>
        <taxon>Bacteria</taxon>
        <taxon>Pseudomonadati</taxon>
        <taxon>Bacteroidota</taxon>
        <taxon>Cytophagia</taxon>
        <taxon>Cytophagales</taxon>
        <taxon>Spirosomataceae</taxon>
        <taxon>Dyadobacter</taxon>
    </lineage>
</organism>
<dbReference type="CDD" id="cd12151">
    <property type="entry name" value="F1-ATPase_gamma"/>
    <property type="match status" value="1"/>
</dbReference>
<name>A0A5R9KXE1_9BACT</name>
<evidence type="ECO:0000256" key="11">
    <source>
        <dbReference type="HAMAP-Rule" id="MF_00815"/>
    </source>
</evidence>
<evidence type="ECO:0000256" key="6">
    <source>
        <dbReference type="ARBA" id="ARBA00023065"/>
    </source>
</evidence>
<evidence type="ECO:0000256" key="7">
    <source>
        <dbReference type="ARBA" id="ARBA00023136"/>
    </source>
</evidence>
<dbReference type="Gene3D" id="1.10.287.80">
    <property type="entry name" value="ATP synthase, gamma subunit, helix hairpin domain"/>
    <property type="match status" value="1"/>
</dbReference>
<evidence type="ECO:0000256" key="10">
    <source>
        <dbReference type="ARBA" id="ARBA00060385"/>
    </source>
</evidence>
<keyword evidence="9 11" id="KW-0066">ATP synthesis</keyword>
<keyword evidence="6 11" id="KW-0406">Ion transport</keyword>
<dbReference type="FunFam" id="1.10.287.80:FF:000003">
    <property type="entry name" value="ATP synthase gamma chain, chloroplastic"/>
    <property type="match status" value="1"/>
</dbReference>
<dbReference type="Proteomes" id="UP000306402">
    <property type="component" value="Unassembled WGS sequence"/>
</dbReference>